<dbReference type="EnsemblPlants" id="OB04G21140.1">
    <property type="protein sequence ID" value="OB04G21140.1"/>
    <property type="gene ID" value="OB04G21140"/>
</dbReference>
<accession>J3LY89</accession>
<keyword evidence="1" id="KW-0732">Signal</keyword>
<proteinExistence type="predicted"/>
<feature type="signal peptide" evidence="1">
    <location>
        <begin position="1"/>
        <end position="20"/>
    </location>
</feature>
<evidence type="ECO:0000256" key="1">
    <source>
        <dbReference type="SAM" id="SignalP"/>
    </source>
</evidence>
<dbReference type="Proteomes" id="UP000006038">
    <property type="component" value="Chromosome 4"/>
</dbReference>
<dbReference type="Gramene" id="OB04G21140.1">
    <property type="protein sequence ID" value="OB04G21140.1"/>
    <property type="gene ID" value="OB04G21140"/>
</dbReference>
<keyword evidence="3" id="KW-1185">Reference proteome</keyword>
<reference evidence="2" key="1">
    <citation type="journal article" date="2013" name="Nat. Commun.">
        <title>Whole-genome sequencing of Oryza brachyantha reveals mechanisms underlying Oryza genome evolution.</title>
        <authorList>
            <person name="Chen J."/>
            <person name="Huang Q."/>
            <person name="Gao D."/>
            <person name="Wang J."/>
            <person name="Lang Y."/>
            <person name="Liu T."/>
            <person name="Li B."/>
            <person name="Bai Z."/>
            <person name="Luis Goicoechea J."/>
            <person name="Liang C."/>
            <person name="Chen C."/>
            <person name="Zhang W."/>
            <person name="Sun S."/>
            <person name="Liao Y."/>
            <person name="Zhang X."/>
            <person name="Yang L."/>
            <person name="Song C."/>
            <person name="Wang M."/>
            <person name="Shi J."/>
            <person name="Liu G."/>
            <person name="Liu J."/>
            <person name="Zhou H."/>
            <person name="Zhou W."/>
            <person name="Yu Q."/>
            <person name="An N."/>
            <person name="Chen Y."/>
            <person name="Cai Q."/>
            <person name="Wang B."/>
            <person name="Liu B."/>
            <person name="Min J."/>
            <person name="Huang Y."/>
            <person name="Wu H."/>
            <person name="Li Z."/>
            <person name="Zhang Y."/>
            <person name="Yin Y."/>
            <person name="Song W."/>
            <person name="Jiang J."/>
            <person name="Jackson S.A."/>
            <person name="Wing R.A."/>
            <person name="Wang J."/>
            <person name="Chen M."/>
        </authorList>
    </citation>
    <scope>NUCLEOTIDE SEQUENCE [LARGE SCALE GENOMIC DNA]</scope>
    <source>
        <strain evidence="2">cv. IRGC 101232</strain>
    </source>
</reference>
<name>J3LY89_ORYBR</name>
<dbReference type="HOGENOM" id="CLU_2088554_0_0_1"/>
<evidence type="ECO:0008006" key="4">
    <source>
        <dbReference type="Google" id="ProtNLM"/>
    </source>
</evidence>
<evidence type="ECO:0000313" key="2">
    <source>
        <dbReference type="EnsemblPlants" id="OB04G21140.1"/>
    </source>
</evidence>
<evidence type="ECO:0000313" key="3">
    <source>
        <dbReference type="Proteomes" id="UP000006038"/>
    </source>
</evidence>
<protein>
    <recommendedName>
        <fullName evidence="4">Secreted protein</fullName>
    </recommendedName>
</protein>
<organism evidence="2">
    <name type="scientific">Oryza brachyantha</name>
    <name type="common">malo sina</name>
    <dbReference type="NCBI Taxonomy" id="4533"/>
    <lineage>
        <taxon>Eukaryota</taxon>
        <taxon>Viridiplantae</taxon>
        <taxon>Streptophyta</taxon>
        <taxon>Embryophyta</taxon>
        <taxon>Tracheophyta</taxon>
        <taxon>Spermatophyta</taxon>
        <taxon>Magnoliopsida</taxon>
        <taxon>Liliopsida</taxon>
        <taxon>Poales</taxon>
        <taxon>Poaceae</taxon>
        <taxon>BOP clade</taxon>
        <taxon>Oryzoideae</taxon>
        <taxon>Oryzeae</taxon>
        <taxon>Oryzinae</taxon>
        <taxon>Oryza</taxon>
    </lineage>
</organism>
<sequence length="117" mass="13013">MQGVIYLVQLILFSHLPVHGASPTPSSLFRLLSLSLLYQCHIPLYMHCKFSMQRNEQDGAYVYVSIHLSMWPATFCCRRAREKQLCACTNGTTGIEAQLGSILVTNAVVINPISSPD</sequence>
<reference evidence="2" key="2">
    <citation type="submission" date="2013-04" db="UniProtKB">
        <authorList>
            <consortium name="EnsemblPlants"/>
        </authorList>
    </citation>
    <scope>IDENTIFICATION</scope>
</reference>
<feature type="chain" id="PRO_5003774084" description="Secreted protein" evidence="1">
    <location>
        <begin position="21"/>
        <end position="117"/>
    </location>
</feature>
<dbReference type="AlphaFoldDB" id="J3LY89"/>